<accession>A0A382AS00</accession>
<gene>
    <name evidence="1" type="ORF">METZ01_LOCUS157053</name>
</gene>
<evidence type="ECO:0000313" key="1">
    <source>
        <dbReference type="EMBL" id="SVB04199.1"/>
    </source>
</evidence>
<dbReference type="InterPro" id="IPR046150">
    <property type="entry name" value="DUF6152"/>
</dbReference>
<proteinExistence type="predicted"/>
<dbReference type="EMBL" id="UINC01026548">
    <property type="protein sequence ID" value="SVB04199.1"/>
    <property type="molecule type" value="Genomic_DNA"/>
</dbReference>
<protein>
    <submittedName>
        <fullName evidence="1">Uncharacterized protein</fullName>
    </submittedName>
</protein>
<sequence length="376" mass="41838">MNSSSRLFFILIGFFSLPAFSHHGMGSFNASVNLVLTGIVSDVALVNPHAYVYLDAILDDGEDIEPWRCEMRAGTVLRRSGWSEELFLEGDAITIEGIPDRTEPNSCYVATVKFADGTSTDRYTQLSAKNTTMADDHAALTVDGRPNIFGDWAAEQRVNIDPRGIGTAGMGALLSDVRSGMAMGMGMGMGGALGLRPTAAMRAAVAGYVEVRDNPRKNCRPTNIFDDWTFDQHINQITEEGDTIIMKYGMMDLMRTIHMNQAEHPGNVQSTWGHSIGRWEGEVLVVDTVGFEPGLLNFRVPIMYSEQLHVVERFSYDHERRALSRTWVAEDLLYLQGTYMGQDEVQVSDLAYEPYNCDDRAKIENDPLFLDLLPSE</sequence>
<reference evidence="1" key="1">
    <citation type="submission" date="2018-05" db="EMBL/GenBank/DDBJ databases">
        <authorList>
            <person name="Lanie J.A."/>
            <person name="Ng W.-L."/>
            <person name="Kazmierczak K.M."/>
            <person name="Andrzejewski T.M."/>
            <person name="Davidsen T.M."/>
            <person name="Wayne K.J."/>
            <person name="Tettelin H."/>
            <person name="Glass J.I."/>
            <person name="Rusch D."/>
            <person name="Podicherti R."/>
            <person name="Tsui H.-C.T."/>
            <person name="Winkler M.E."/>
        </authorList>
    </citation>
    <scope>NUCLEOTIDE SEQUENCE</scope>
</reference>
<dbReference type="Pfam" id="PF19649">
    <property type="entry name" value="DUF6152"/>
    <property type="match status" value="1"/>
</dbReference>
<organism evidence="1">
    <name type="scientific">marine metagenome</name>
    <dbReference type="NCBI Taxonomy" id="408172"/>
    <lineage>
        <taxon>unclassified sequences</taxon>
        <taxon>metagenomes</taxon>
        <taxon>ecological metagenomes</taxon>
    </lineage>
</organism>
<dbReference type="AlphaFoldDB" id="A0A382AS00"/>
<name>A0A382AS00_9ZZZZ</name>